<dbReference type="RefSeq" id="WP_341264072.1">
    <property type="nucleotide sequence ID" value="NZ_CABFMQ020000078.1"/>
</dbReference>
<gene>
    <name evidence="2" type="ORF">MPC4_210013</name>
    <name evidence="1" type="ORF">MTUNDRAET4_3425</name>
</gene>
<evidence type="ECO:0008006" key="5">
    <source>
        <dbReference type="Google" id="ProtNLM"/>
    </source>
</evidence>
<proteinExistence type="predicted"/>
<dbReference type="AlphaFoldDB" id="A0A4V6IMZ2"/>
<dbReference type="EMBL" id="LR536450">
    <property type="protein sequence ID" value="VFU10312.1"/>
    <property type="molecule type" value="Genomic_DNA"/>
</dbReference>
<dbReference type="InterPro" id="IPR021333">
    <property type="entry name" value="DUF2946"/>
</dbReference>
<evidence type="ECO:0000313" key="4">
    <source>
        <dbReference type="Proteomes" id="UP000485880"/>
    </source>
</evidence>
<organism evidence="1 3">
    <name type="scientific">Methylocella tundrae</name>
    <dbReference type="NCBI Taxonomy" id="227605"/>
    <lineage>
        <taxon>Bacteria</taxon>
        <taxon>Pseudomonadati</taxon>
        <taxon>Pseudomonadota</taxon>
        <taxon>Alphaproteobacteria</taxon>
        <taxon>Hyphomicrobiales</taxon>
        <taxon>Beijerinckiaceae</taxon>
        <taxon>Methylocella</taxon>
    </lineage>
</organism>
<reference evidence="1 3" key="1">
    <citation type="submission" date="2019-03" db="EMBL/GenBank/DDBJ databases">
        <authorList>
            <person name="Kox A.R. M."/>
        </authorList>
    </citation>
    <scope>NUCLEOTIDE SEQUENCE [LARGE SCALE GENOMIC DNA]</scope>
    <source>
        <strain evidence="1">MTUNDRAET4 annotated genome</strain>
    </source>
</reference>
<evidence type="ECO:0000313" key="3">
    <source>
        <dbReference type="Proteomes" id="UP000294360"/>
    </source>
</evidence>
<dbReference type="EMBL" id="CABFMQ020000078">
    <property type="protein sequence ID" value="VTZ50206.1"/>
    <property type="molecule type" value="Genomic_DNA"/>
</dbReference>
<dbReference type="Proteomes" id="UP000294360">
    <property type="component" value="Chromosome"/>
</dbReference>
<evidence type="ECO:0000313" key="1">
    <source>
        <dbReference type="EMBL" id="VFU10312.1"/>
    </source>
</evidence>
<sequence length="124" mass="12877">MTGRLGRLGNIGRIAACVAAYALVLQVVLTSALAASIPAAQFSGLGRLCLSSNSSPSDGESGHLKSHCPLCVLRVAAAALPPPPPTPIIDRIAVEFHFRAVLRSSLRVFEPRSACQPRAPPAQA</sequence>
<dbReference type="Proteomes" id="UP000485880">
    <property type="component" value="Unassembled WGS sequence"/>
</dbReference>
<keyword evidence="4" id="KW-1185">Reference proteome</keyword>
<accession>A0A4V6IMZ2</accession>
<name>A0A4V6IMZ2_METTU</name>
<evidence type="ECO:0000313" key="2">
    <source>
        <dbReference type="EMBL" id="VTZ50206.1"/>
    </source>
</evidence>
<reference evidence="2 4" key="2">
    <citation type="submission" date="2019-05" db="EMBL/GenBank/DDBJ databases">
        <authorList>
            <person name="Farhan Ul Haque M."/>
        </authorList>
    </citation>
    <scope>NUCLEOTIDE SEQUENCE [LARGE SCALE GENOMIC DNA]</scope>
    <source>
        <strain evidence="2">2</strain>
    </source>
</reference>
<dbReference type="KEGG" id="mtun:MTUNDRAET4_3425"/>
<dbReference type="Pfam" id="PF11162">
    <property type="entry name" value="DUF2946"/>
    <property type="match status" value="1"/>
</dbReference>
<protein>
    <recommendedName>
        <fullName evidence="5">DUF2946 domain-containing protein</fullName>
    </recommendedName>
</protein>